<evidence type="ECO:0000313" key="3">
    <source>
        <dbReference type="Proteomes" id="UP000887159"/>
    </source>
</evidence>
<reference evidence="2" key="1">
    <citation type="submission" date="2020-08" db="EMBL/GenBank/DDBJ databases">
        <title>Multicomponent nature underlies the extraordinary mechanical properties of spider dragline silk.</title>
        <authorList>
            <person name="Kono N."/>
            <person name="Nakamura H."/>
            <person name="Mori M."/>
            <person name="Yoshida Y."/>
            <person name="Ohtoshi R."/>
            <person name="Malay A.D."/>
            <person name="Moran D.A.P."/>
            <person name="Tomita M."/>
            <person name="Numata K."/>
            <person name="Arakawa K."/>
        </authorList>
    </citation>
    <scope>NUCLEOTIDE SEQUENCE</scope>
</reference>
<dbReference type="AlphaFoldDB" id="A0A8X6W989"/>
<evidence type="ECO:0000256" key="1">
    <source>
        <dbReference type="SAM" id="MobiDB-lite"/>
    </source>
</evidence>
<name>A0A8X6W989_TRICX</name>
<proteinExistence type="predicted"/>
<gene>
    <name evidence="2" type="ORF">TNCV_3118881</name>
</gene>
<feature type="compositionally biased region" description="Low complexity" evidence="1">
    <location>
        <begin position="116"/>
        <end position="127"/>
    </location>
</feature>
<protein>
    <submittedName>
        <fullName evidence="2">Uncharacterized protein</fullName>
    </submittedName>
</protein>
<organism evidence="2 3">
    <name type="scientific">Trichonephila clavipes</name>
    <name type="common">Golden silk orbweaver</name>
    <name type="synonym">Nephila clavipes</name>
    <dbReference type="NCBI Taxonomy" id="2585209"/>
    <lineage>
        <taxon>Eukaryota</taxon>
        <taxon>Metazoa</taxon>
        <taxon>Ecdysozoa</taxon>
        <taxon>Arthropoda</taxon>
        <taxon>Chelicerata</taxon>
        <taxon>Arachnida</taxon>
        <taxon>Araneae</taxon>
        <taxon>Araneomorphae</taxon>
        <taxon>Entelegynae</taxon>
        <taxon>Araneoidea</taxon>
        <taxon>Nephilidae</taxon>
        <taxon>Trichonephila</taxon>
    </lineage>
</organism>
<keyword evidence="3" id="KW-1185">Reference proteome</keyword>
<accession>A0A8X6W989</accession>
<sequence length="133" mass="14693">MFKYVSKNCHTSASRYSAANAIARHGKLLEPKTGRTSRCTHDAGRNTIQVTVCFSSVTPQFRGKTPGGSQRPPTSLPLPPTSLEELRLDGYLEYPHAARTLRIYTHPCLLRDSNPSSTAQQSASLTTIPDRRH</sequence>
<comment type="caution">
    <text evidence="2">The sequence shown here is derived from an EMBL/GenBank/DDBJ whole genome shotgun (WGS) entry which is preliminary data.</text>
</comment>
<dbReference type="Proteomes" id="UP000887159">
    <property type="component" value="Unassembled WGS sequence"/>
</dbReference>
<feature type="region of interest" description="Disordered" evidence="1">
    <location>
        <begin position="111"/>
        <end position="133"/>
    </location>
</feature>
<evidence type="ECO:0000313" key="2">
    <source>
        <dbReference type="EMBL" id="GFY30728.1"/>
    </source>
</evidence>
<dbReference type="EMBL" id="BMAU01021394">
    <property type="protein sequence ID" value="GFY30728.1"/>
    <property type="molecule type" value="Genomic_DNA"/>
</dbReference>